<protein>
    <submittedName>
        <fullName evidence="3">Anthranilate synthase/aminodeoxychorismate synthase-like glutamine amidotransferase</fullName>
    </submittedName>
</protein>
<dbReference type="GO" id="GO:0000162">
    <property type="term" value="P:L-tryptophan biosynthetic process"/>
    <property type="evidence" value="ECO:0007669"/>
    <property type="project" value="TreeGrafter"/>
</dbReference>
<keyword evidence="1 3" id="KW-0315">Glutamine amidotransferase</keyword>
<feature type="domain" description="Glutamine amidotransferase" evidence="2">
    <location>
        <begin position="10"/>
        <end position="192"/>
    </location>
</feature>
<gene>
    <name evidence="3" type="ORF">HNQ60_001687</name>
</gene>
<name>A0A841HK99_9GAMM</name>
<comment type="caution">
    <text evidence="3">The sequence shown here is derived from an EMBL/GenBank/DDBJ whole genome shotgun (WGS) entry which is preliminary data.</text>
</comment>
<dbReference type="GO" id="GO:0004049">
    <property type="term" value="F:anthranilate synthase activity"/>
    <property type="evidence" value="ECO:0007669"/>
    <property type="project" value="TreeGrafter"/>
</dbReference>
<dbReference type="AlphaFoldDB" id="A0A841HK99"/>
<evidence type="ECO:0000313" key="4">
    <source>
        <dbReference type="Proteomes" id="UP000588068"/>
    </source>
</evidence>
<dbReference type="PANTHER" id="PTHR43418">
    <property type="entry name" value="MULTIFUNCTIONAL TRYPTOPHAN BIOSYNTHESIS PROTEIN-RELATED"/>
    <property type="match status" value="1"/>
</dbReference>
<dbReference type="EMBL" id="JACHHZ010000002">
    <property type="protein sequence ID" value="MBB6092809.1"/>
    <property type="molecule type" value="Genomic_DNA"/>
</dbReference>
<dbReference type="CDD" id="cd01743">
    <property type="entry name" value="GATase1_Anthranilate_Synthase"/>
    <property type="match status" value="1"/>
</dbReference>
<evidence type="ECO:0000313" key="3">
    <source>
        <dbReference type="EMBL" id="MBB6092809.1"/>
    </source>
</evidence>
<dbReference type="GO" id="GO:0016740">
    <property type="term" value="F:transferase activity"/>
    <property type="evidence" value="ECO:0007669"/>
    <property type="project" value="UniProtKB-KW"/>
</dbReference>
<dbReference type="InterPro" id="IPR006221">
    <property type="entry name" value="TrpG/PapA_dom"/>
</dbReference>
<reference evidence="3 4" key="1">
    <citation type="submission" date="2020-08" db="EMBL/GenBank/DDBJ databases">
        <title>Genomic Encyclopedia of Type Strains, Phase IV (KMG-IV): sequencing the most valuable type-strain genomes for metagenomic binning, comparative biology and taxonomic classification.</title>
        <authorList>
            <person name="Goeker M."/>
        </authorList>
    </citation>
    <scope>NUCLEOTIDE SEQUENCE [LARGE SCALE GENOMIC DNA]</scope>
    <source>
        <strain evidence="3 4">DSM 26723</strain>
    </source>
</reference>
<dbReference type="RefSeq" id="WP_184330608.1">
    <property type="nucleotide sequence ID" value="NZ_JACHHZ010000002.1"/>
</dbReference>
<organism evidence="3 4">
    <name type="scientific">Povalibacter uvarum</name>
    <dbReference type="NCBI Taxonomy" id="732238"/>
    <lineage>
        <taxon>Bacteria</taxon>
        <taxon>Pseudomonadati</taxon>
        <taxon>Pseudomonadota</taxon>
        <taxon>Gammaproteobacteria</taxon>
        <taxon>Steroidobacterales</taxon>
        <taxon>Steroidobacteraceae</taxon>
        <taxon>Povalibacter</taxon>
    </lineage>
</organism>
<dbReference type="GO" id="GO:0005829">
    <property type="term" value="C:cytosol"/>
    <property type="evidence" value="ECO:0007669"/>
    <property type="project" value="TreeGrafter"/>
</dbReference>
<dbReference type="PANTHER" id="PTHR43418:SF4">
    <property type="entry name" value="MULTIFUNCTIONAL TRYPTOPHAN BIOSYNTHESIS PROTEIN"/>
    <property type="match status" value="1"/>
</dbReference>
<keyword evidence="4" id="KW-1185">Reference proteome</keyword>
<evidence type="ECO:0000256" key="1">
    <source>
        <dbReference type="ARBA" id="ARBA00022962"/>
    </source>
</evidence>
<dbReference type="InterPro" id="IPR029062">
    <property type="entry name" value="Class_I_gatase-like"/>
</dbReference>
<dbReference type="FunFam" id="3.40.50.880:FF:000003">
    <property type="entry name" value="Anthranilate synthase component II"/>
    <property type="match status" value="1"/>
</dbReference>
<dbReference type="Proteomes" id="UP000588068">
    <property type="component" value="Unassembled WGS sequence"/>
</dbReference>
<dbReference type="Pfam" id="PF00117">
    <property type="entry name" value="GATase"/>
    <property type="match status" value="1"/>
</dbReference>
<keyword evidence="3" id="KW-0808">Transferase</keyword>
<accession>A0A841HK99</accession>
<dbReference type="PRINTS" id="PR00096">
    <property type="entry name" value="GATASE"/>
</dbReference>
<dbReference type="InterPro" id="IPR050472">
    <property type="entry name" value="Anth_synth/Amidotransfase"/>
</dbReference>
<dbReference type="SUPFAM" id="SSF52317">
    <property type="entry name" value="Class I glutamine amidotransferase-like"/>
    <property type="match status" value="1"/>
</dbReference>
<dbReference type="PRINTS" id="PR00099">
    <property type="entry name" value="CPSGATASE"/>
</dbReference>
<dbReference type="Gene3D" id="3.40.50.880">
    <property type="match status" value="1"/>
</dbReference>
<dbReference type="NCBIfam" id="TIGR00566">
    <property type="entry name" value="trpG_papA"/>
    <property type="match status" value="1"/>
</dbReference>
<evidence type="ECO:0000259" key="2">
    <source>
        <dbReference type="Pfam" id="PF00117"/>
    </source>
</evidence>
<sequence length="202" mass="22078">MTSSQKPRLLLIDNYDSFTYNLVQAFMVLGADVLVHRNDQISVDEARALKPSHLCISPGPGTPYEAGVSMKMIEAFAGEMPVFGVCLGHQSLVEVFGGKVVRAGRLMHGKTSLVHHDGRGVFVDMPEPFEAGRYHSLIAQPQSMPDALEVTARTDEGEIMGVRHKTLAVEGVQFHPESVLTPQGPVLMGNFLKLRSGRREIA</sequence>
<dbReference type="PROSITE" id="PS51273">
    <property type="entry name" value="GATASE_TYPE_1"/>
    <property type="match status" value="1"/>
</dbReference>
<dbReference type="PRINTS" id="PR00097">
    <property type="entry name" value="ANTSNTHASEII"/>
</dbReference>
<proteinExistence type="predicted"/>
<dbReference type="InterPro" id="IPR017926">
    <property type="entry name" value="GATASE"/>
</dbReference>